<organism evidence="2 3">
    <name type="scientific">Chelonia mydas</name>
    <name type="common">Green sea-turtle</name>
    <name type="synonym">Chelonia agassizi</name>
    <dbReference type="NCBI Taxonomy" id="8469"/>
    <lineage>
        <taxon>Eukaryota</taxon>
        <taxon>Metazoa</taxon>
        <taxon>Chordata</taxon>
        <taxon>Craniata</taxon>
        <taxon>Vertebrata</taxon>
        <taxon>Euteleostomi</taxon>
        <taxon>Archelosauria</taxon>
        <taxon>Testudinata</taxon>
        <taxon>Testudines</taxon>
        <taxon>Cryptodira</taxon>
        <taxon>Durocryptodira</taxon>
        <taxon>Americhelydia</taxon>
        <taxon>Chelonioidea</taxon>
        <taxon>Cheloniidae</taxon>
        <taxon>Chelonia</taxon>
    </lineage>
</organism>
<dbReference type="EMBL" id="KB484075">
    <property type="protein sequence ID" value="EMP41758.1"/>
    <property type="molecule type" value="Genomic_DNA"/>
</dbReference>
<feature type="coiled-coil region" evidence="1">
    <location>
        <begin position="1"/>
        <end position="72"/>
    </location>
</feature>
<protein>
    <submittedName>
        <fullName evidence="2">Uncharacterized protein</fullName>
    </submittedName>
</protein>
<keyword evidence="3" id="KW-1185">Reference proteome</keyword>
<evidence type="ECO:0000313" key="2">
    <source>
        <dbReference type="EMBL" id="EMP41758.1"/>
    </source>
</evidence>
<proteinExistence type="predicted"/>
<name>M7CAQ0_CHEMY</name>
<accession>M7CAQ0</accession>
<reference evidence="3" key="1">
    <citation type="journal article" date="2013" name="Nat. Genet.">
        <title>The draft genomes of soft-shell turtle and green sea turtle yield insights into the development and evolution of the turtle-specific body plan.</title>
        <authorList>
            <person name="Wang Z."/>
            <person name="Pascual-Anaya J."/>
            <person name="Zadissa A."/>
            <person name="Li W."/>
            <person name="Niimura Y."/>
            <person name="Huang Z."/>
            <person name="Li C."/>
            <person name="White S."/>
            <person name="Xiong Z."/>
            <person name="Fang D."/>
            <person name="Wang B."/>
            <person name="Ming Y."/>
            <person name="Chen Y."/>
            <person name="Zheng Y."/>
            <person name="Kuraku S."/>
            <person name="Pignatelli M."/>
            <person name="Herrero J."/>
            <person name="Beal K."/>
            <person name="Nozawa M."/>
            <person name="Li Q."/>
            <person name="Wang J."/>
            <person name="Zhang H."/>
            <person name="Yu L."/>
            <person name="Shigenobu S."/>
            <person name="Wang J."/>
            <person name="Liu J."/>
            <person name="Flicek P."/>
            <person name="Searle S."/>
            <person name="Wang J."/>
            <person name="Kuratani S."/>
            <person name="Yin Y."/>
            <person name="Aken B."/>
            <person name="Zhang G."/>
            <person name="Irie N."/>
        </authorList>
    </citation>
    <scope>NUCLEOTIDE SEQUENCE [LARGE SCALE GENOMIC DNA]</scope>
</reference>
<evidence type="ECO:0000313" key="3">
    <source>
        <dbReference type="Proteomes" id="UP000031443"/>
    </source>
</evidence>
<sequence length="150" mass="17533">MENCRKIKEESNLREEELKEKLEKQEKDKEDAFLQLKHMEQKEMEAMEQKLLKELEGKQKCYEEKQKQIREEAENSYSIQRKQQHVGPSLPAARALHQLGEPGSSPSEWAWGRYSHVGGAADTGRWFLRVVDRRSPAFPTVVPSRALELR</sequence>
<dbReference type="AlphaFoldDB" id="M7CAQ0"/>
<evidence type="ECO:0000256" key="1">
    <source>
        <dbReference type="SAM" id="Coils"/>
    </source>
</evidence>
<gene>
    <name evidence="2" type="ORF">UY3_00989</name>
</gene>
<dbReference type="Proteomes" id="UP000031443">
    <property type="component" value="Unassembled WGS sequence"/>
</dbReference>
<keyword evidence="1" id="KW-0175">Coiled coil</keyword>